<comment type="function">
    <text evidence="10">Confers DNA tethering and processivity to DNA polymerases and other proteins. Acts as a clamp, forming a ring around DNA (a reaction catalyzed by the clamp-loading complex) which diffuses in an ATP-independent manner freely and bidirectionally along dsDNA. Initially characterized for its ability to contact the catalytic subunit of DNA polymerase III (Pol III), a complex, multichain enzyme responsible for most of the replicative synthesis in bacteria; Pol III exhibits 3'-5' exonuclease proofreading activity. The beta chain is required for initiation of replication as well as for processivity of DNA replication.</text>
</comment>
<dbReference type="GO" id="GO:0009360">
    <property type="term" value="C:DNA polymerase III complex"/>
    <property type="evidence" value="ECO:0007669"/>
    <property type="project" value="InterPro"/>
</dbReference>
<evidence type="ECO:0000256" key="3">
    <source>
        <dbReference type="ARBA" id="ARBA00021035"/>
    </source>
</evidence>
<keyword evidence="8 10" id="KW-0239">DNA-directed DNA polymerase</keyword>
<evidence type="ECO:0000256" key="6">
    <source>
        <dbReference type="ARBA" id="ARBA00022695"/>
    </source>
</evidence>
<dbReference type="InterPro" id="IPR022634">
    <property type="entry name" value="DNA_polIII_beta_N"/>
</dbReference>
<dbReference type="InterPro" id="IPR022635">
    <property type="entry name" value="DNA_polIII_beta_C"/>
</dbReference>
<keyword evidence="7 10" id="KW-0235">DNA replication</keyword>
<keyword evidence="9" id="KW-0238">DNA-binding</keyword>
<organism evidence="14 15">
    <name type="scientific">Lysinibacillus irui</name>
    <dbReference type="NCBI Taxonomy" id="2998077"/>
    <lineage>
        <taxon>Bacteria</taxon>
        <taxon>Bacillati</taxon>
        <taxon>Bacillota</taxon>
        <taxon>Bacilli</taxon>
        <taxon>Bacillales</taxon>
        <taxon>Bacillaceae</taxon>
        <taxon>Lysinibacillus</taxon>
    </lineage>
</organism>
<dbReference type="GO" id="GO:0006271">
    <property type="term" value="P:DNA strand elongation involved in DNA replication"/>
    <property type="evidence" value="ECO:0007669"/>
    <property type="project" value="TreeGrafter"/>
</dbReference>
<feature type="domain" description="DNA polymerase III beta sliding clamp C-terminal" evidence="13">
    <location>
        <begin position="252"/>
        <end position="374"/>
    </location>
</feature>
<dbReference type="Gene3D" id="3.70.10.10">
    <property type="match status" value="1"/>
</dbReference>
<evidence type="ECO:0000256" key="2">
    <source>
        <dbReference type="ARBA" id="ARBA00010752"/>
    </source>
</evidence>
<dbReference type="InterPro" id="IPR001001">
    <property type="entry name" value="DNA_polIII_beta"/>
</dbReference>
<dbReference type="RefSeq" id="WP_274797060.1">
    <property type="nucleotide sequence ID" value="NZ_CP113527.1"/>
</dbReference>
<keyword evidence="6 10" id="KW-0548">Nucleotidyltransferase</keyword>
<proteinExistence type="inferred from homology"/>
<dbReference type="InterPro" id="IPR022637">
    <property type="entry name" value="DNA_polIII_beta_cen"/>
</dbReference>
<dbReference type="GO" id="GO:0003887">
    <property type="term" value="F:DNA-directed DNA polymerase activity"/>
    <property type="evidence" value="ECO:0007669"/>
    <property type="project" value="UniProtKB-UniRule"/>
</dbReference>
<dbReference type="Pfam" id="PF02767">
    <property type="entry name" value="DNA_pol3_beta_2"/>
    <property type="match status" value="1"/>
</dbReference>
<evidence type="ECO:0000259" key="12">
    <source>
        <dbReference type="Pfam" id="PF02767"/>
    </source>
</evidence>
<keyword evidence="4 10" id="KW-0963">Cytoplasm</keyword>
<sequence>MEFIIDHECFNKAISDVTKAVSLKTPFPILAGIKIIAYDHCLVLVGSNSDMIIERVIPLTIDGVKVLEIYQPGSVVISAKFLSGLVKKLPNKIHINVNEKQFVTIQSGEIITNLNGFYSVEYPSLPLFDETDYIEIPSVVLMEIIEQTVFAVAKSESRPVLTGVNMIFKENQLTCVATNSQRLALRKYVIESSINGSFTVPGTSLSELMKLINNESGVIQLFVIDNYMIFKSTTTLLYTRLIAGTYPNVFELLPNHSKTIITLNRKQLLKGIDRACLFANEWKNNNVNLEIIDGSKIKISSNSSEIGKIEETQPIKAINGDRDLRISLDGSFLMDALKVIKDEEIKVSFGGTMRPIFIEPVDHSSSLHLISPVRSYY</sequence>
<evidence type="ECO:0000256" key="9">
    <source>
        <dbReference type="ARBA" id="ARBA00023125"/>
    </source>
</evidence>
<evidence type="ECO:0000259" key="11">
    <source>
        <dbReference type="Pfam" id="PF00712"/>
    </source>
</evidence>
<evidence type="ECO:0000256" key="10">
    <source>
        <dbReference type="PIRNR" id="PIRNR000804"/>
    </source>
</evidence>
<dbReference type="AlphaFoldDB" id="A0AAJ5RP47"/>
<dbReference type="PIRSF" id="PIRSF000804">
    <property type="entry name" value="DNA_pol_III_b"/>
    <property type="match status" value="1"/>
</dbReference>
<protein>
    <recommendedName>
        <fullName evidence="3 10">Beta sliding clamp</fullName>
    </recommendedName>
</protein>
<dbReference type="PANTHER" id="PTHR30478:SF0">
    <property type="entry name" value="BETA SLIDING CLAMP"/>
    <property type="match status" value="1"/>
</dbReference>
<dbReference type="PANTHER" id="PTHR30478">
    <property type="entry name" value="DNA POLYMERASE III SUBUNIT BETA"/>
    <property type="match status" value="1"/>
</dbReference>
<comment type="subcellular location">
    <subcellularLocation>
        <location evidence="1 10">Cytoplasm</location>
    </subcellularLocation>
</comment>
<dbReference type="GO" id="GO:0008408">
    <property type="term" value="F:3'-5' exonuclease activity"/>
    <property type="evidence" value="ECO:0007669"/>
    <property type="project" value="InterPro"/>
</dbReference>
<feature type="domain" description="DNA polymerase III beta sliding clamp N-terminal" evidence="11">
    <location>
        <begin position="1"/>
        <end position="126"/>
    </location>
</feature>
<dbReference type="GO" id="GO:0005737">
    <property type="term" value="C:cytoplasm"/>
    <property type="evidence" value="ECO:0007669"/>
    <property type="project" value="UniProtKB-SubCell"/>
</dbReference>
<evidence type="ECO:0000259" key="13">
    <source>
        <dbReference type="Pfam" id="PF02768"/>
    </source>
</evidence>
<evidence type="ECO:0000256" key="8">
    <source>
        <dbReference type="ARBA" id="ARBA00022932"/>
    </source>
</evidence>
<dbReference type="Pfam" id="PF02768">
    <property type="entry name" value="DNA_pol3_beta_3"/>
    <property type="match status" value="1"/>
</dbReference>
<comment type="subunit">
    <text evidence="10">Forms a ring-shaped head-to-tail homodimer around DNA.</text>
</comment>
<gene>
    <name evidence="14" type="primary">dnaN</name>
    <name evidence="14" type="ORF">OU989_10345</name>
</gene>
<evidence type="ECO:0000313" key="14">
    <source>
        <dbReference type="EMBL" id="WDV08843.1"/>
    </source>
</evidence>
<dbReference type="GO" id="GO:0003677">
    <property type="term" value="F:DNA binding"/>
    <property type="evidence" value="ECO:0007669"/>
    <property type="project" value="UniProtKB-UniRule"/>
</dbReference>
<evidence type="ECO:0000256" key="5">
    <source>
        <dbReference type="ARBA" id="ARBA00022679"/>
    </source>
</evidence>
<dbReference type="KEGG" id="liu:OU989_10345"/>
<evidence type="ECO:0000256" key="7">
    <source>
        <dbReference type="ARBA" id="ARBA00022705"/>
    </source>
</evidence>
<comment type="similarity">
    <text evidence="2 10">Belongs to the beta sliding clamp family.</text>
</comment>
<keyword evidence="5 10" id="KW-0808">Transferase</keyword>
<dbReference type="Gene3D" id="3.10.150.10">
    <property type="entry name" value="DNA Polymerase III, subunit A, domain 2"/>
    <property type="match status" value="1"/>
</dbReference>
<name>A0AAJ5RP47_9BACI</name>
<dbReference type="Pfam" id="PF00712">
    <property type="entry name" value="DNA_pol3_beta"/>
    <property type="match status" value="1"/>
</dbReference>
<dbReference type="NCBIfam" id="TIGR00663">
    <property type="entry name" value="dnan"/>
    <property type="match status" value="1"/>
</dbReference>
<evidence type="ECO:0000313" key="15">
    <source>
        <dbReference type="Proteomes" id="UP001219585"/>
    </source>
</evidence>
<reference evidence="14" key="1">
    <citation type="submission" date="2022-11" db="EMBL/GenBank/DDBJ databases">
        <title>Lysinibacillus irui.</title>
        <authorList>
            <person name="Akintayo S.O."/>
        </authorList>
    </citation>
    <scope>NUCLEOTIDE SEQUENCE</scope>
    <source>
        <strain evidence="14">IRB4-01</strain>
    </source>
</reference>
<dbReference type="Proteomes" id="UP001219585">
    <property type="component" value="Chromosome"/>
</dbReference>
<evidence type="ECO:0000256" key="4">
    <source>
        <dbReference type="ARBA" id="ARBA00022490"/>
    </source>
</evidence>
<evidence type="ECO:0000256" key="1">
    <source>
        <dbReference type="ARBA" id="ARBA00004496"/>
    </source>
</evidence>
<accession>A0AAJ5RP47</accession>
<dbReference type="SMART" id="SM00480">
    <property type="entry name" value="POL3Bc"/>
    <property type="match status" value="1"/>
</dbReference>
<feature type="domain" description="DNA polymerase III beta sliding clamp central" evidence="12">
    <location>
        <begin position="136"/>
        <end position="248"/>
    </location>
</feature>
<dbReference type="EMBL" id="CP113527">
    <property type="protein sequence ID" value="WDV08843.1"/>
    <property type="molecule type" value="Genomic_DNA"/>
</dbReference>
<dbReference type="InterPro" id="IPR046938">
    <property type="entry name" value="DNA_clamp_sf"/>
</dbReference>
<dbReference type="SUPFAM" id="SSF55979">
    <property type="entry name" value="DNA clamp"/>
    <property type="match status" value="3"/>
</dbReference>
<dbReference type="CDD" id="cd00140">
    <property type="entry name" value="beta_clamp"/>
    <property type="match status" value="1"/>
</dbReference>